<name>W7TC04_9STRA</name>
<dbReference type="Proteomes" id="UP000019335">
    <property type="component" value="Chromosome 13"/>
</dbReference>
<comment type="caution">
    <text evidence="2">The sequence shown here is derived from an EMBL/GenBank/DDBJ whole genome shotgun (WGS) entry which is preliminary data.</text>
</comment>
<dbReference type="EMBL" id="AZIL01001195">
    <property type="protein sequence ID" value="EWM24515.1"/>
    <property type="molecule type" value="Genomic_DNA"/>
</dbReference>
<feature type="chain" id="PRO_5004903406" evidence="1">
    <location>
        <begin position="24"/>
        <end position="157"/>
    </location>
</feature>
<keyword evidence="1" id="KW-0732">Signal</keyword>
<dbReference type="OrthoDB" id="10281495at2759"/>
<organism evidence="2 3">
    <name type="scientific">Nannochloropsis gaditana</name>
    <dbReference type="NCBI Taxonomy" id="72520"/>
    <lineage>
        <taxon>Eukaryota</taxon>
        <taxon>Sar</taxon>
        <taxon>Stramenopiles</taxon>
        <taxon>Ochrophyta</taxon>
        <taxon>Eustigmatophyceae</taxon>
        <taxon>Eustigmatales</taxon>
        <taxon>Monodopsidaceae</taxon>
        <taxon>Nannochloropsis</taxon>
    </lineage>
</organism>
<sequence length="157" mass="17020">MARNYSLGVLLAVAALASPFTQAHSTLRIDEGVKQTVTSPIDALSATMPNPVHTWEDKKTGTYYAQNQIFLKNTDATRAVCDVKFTVPVDAAAKTRVESSYVSHVETSRSGLDGSLPEYADKIFPNETVNLGYLISGPEAKAVEMGDFKVTSAEWCD</sequence>
<protein>
    <submittedName>
        <fullName evidence="2">Uncharacterized protein</fullName>
    </submittedName>
</protein>
<feature type="signal peptide" evidence="1">
    <location>
        <begin position="1"/>
        <end position="23"/>
    </location>
</feature>
<evidence type="ECO:0000313" key="2">
    <source>
        <dbReference type="EMBL" id="EWM24515.1"/>
    </source>
</evidence>
<evidence type="ECO:0000313" key="3">
    <source>
        <dbReference type="Proteomes" id="UP000019335"/>
    </source>
</evidence>
<reference evidence="2 3" key="1">
    <citation type="journal article" date="2014" name="Mol. Plant">
        <title>Chromosome Scale Genome Assembly and Transcriptome Profiling of Nannochloropsis gaditana in Nitrogen Depletion.</title>
        <authorList>
            <person name="Corteggiani Carpinelli E."/>
            <person name="Telatin A."/>
            <person name="Vitulo N."/>
            <person name="Forcato C."/>
            <person name="D'Angelo M."/>
            <person name="Schiavon R."/>
            <person name="Vezzi A."/>
            <person name="Giacometti G.M."/>
            <person name="Morosinotto T."/>
            <person name="Valle G."/>
        </authorList>
    </citation>
    <scope>NUCLEOTIDE SEQUENCE [LARGE SCALE GENOMIC DNA]</scope>
    <source>
        <strain evidence="2 3">B-31</strain>
    </source>
</reference>
<proteinExistence type="predicted"/>
<gene>
    <name evidence="2" type="ORF">Naga_100678g4</name>
</gene>
<accession>W7TC04</accession>
<dbReference type="AlphaFoldDB" id="W7TC04"/>
<keyword evidence="3" id="KW-1185">Reference proteome</keyword>
<evidence type="ECO:0000256" key="1">
    <source>
        <dbReference type="SAM" id="SignalP"/>
    </source>
</evidence>